<dbReference type="GO" id="GO:0004222">
    <property type="term" value="F:metalloendopeptidase activity"/>
    <property type="evidence" value="ECO:0007669"/>
    <property type="project" value="TreeGrafter"/>
</dbReference>
<accession>A0AAE3AV98</accession>
<feature type="region of interest" description="Disordered" evidence="2">
    <location>
        <begin position="144"/>
        <end position="181"/>
    </location>
</feature>
<dbReference type="InterPro" id="IPR050570">
    <property type="entry name" value="Cell_wall_metabolism_enzyme"/>
</dbReference>
<keyword evidence="3" id="KW-1133">Transmembrane helix</keyword>
<sequence>MRRKRTGGKNSAYRREKAIMTASVVLVLAAMTVTGISVYRNHQKSQEEEQHIVDFSKLEKETQSPVSQAQNPSAQNVTGSDKDSGELDYDPYYAQKDKDLSAPAKTGGESGAEAAGEQETGSQPTEEPQNRNIGYAEYRNEAYNSDRGSSELASGGGQANAADADKKANGTTASQDAADSQDEALAASANIAVQESQLSFGESSKLAWPIAGNVLLNYSMDKTIYFPTLQQYKYNPSIVISAAEGTGVACAADGIVESVYEDAQTGQTVVMRLGGGYELTYGQLQEVTVEEGDYVETGAVIGHVAEPTKYYSVEGSNVYFKLTKDGEAVNPLDYLG</sequence>
<evidence type="ECO:0000259" key="4">
    <source>
        <dbReference type="Pfam" id="PF01551"/>
    </source>
</evidence>
<keyword evidence="1" id="KW-0732">Signal</keyword>
<name>A0AAE3AV98_9FIRM</name>
<dbReference type="InterPro" id="IPR011055">
    <property type="entry name" value="Dup_hybrid_motif"/>
</dbReference>
<evidence type="ECO:0000313" key="6">
    <source>
        <dbReference type="Proteomes" id="UP001199355"/>
    </source>
</evidence>
<proteinExistence type="predicted"/>
<dbReference type="RefSeq" id="WP_308728713.1">
    <property type="nucleotide sequence ID" value="NZ_JAJEQF010000037.1"/>
</dbReference>
<feature type="region of interest" description="Disordered" evidence="2">
    <location>
        <begin position="59"/>
        <end position="131"/>
    </location>
</feature>
<feature type="compositionally biased region" description="Low complexity" evidence="2">
    <location>
        <begin position="169"/>
        <end position="181"/>
    </location>
</feature>
<organism evidence="5 6">
    <name type="scientific">Gallintestinimicrobium propionicum</name>
    <dbReference type="NCBI Taxonomy" id="2981770"/>
    <lineage>
        <taxon>Bacteria</taxon>
        <taxon>Bacillati</taxon>
        <taxon>Bacillota</taxon>
        <taxon>Clostridia</taxon>
        <taxon>Lachnospirales</taxon>
        <taxon>Lachnospiraceae</taxon>
        <taxon>Gallintestinimicrobium</taxon>
    </lineage>
</organism>
<evidence type="ECO:0000256" key="2">
    <source>
        <dbReference type="SAM" id="MobiDB-lite"/>
    </source>
</evidence>
<evidence type="ECO:0000256" key="1">
    <source>
        <dbReference type="ARBA" id="ARBA00022729"/>
    </source>
</evidence>
<dbReference type="Pfam" id="PF01551">
    <property type="entry name" value="Peptidase_M23"/>
    <property type="match status" value="1"/>
</dbReference>
<feature type="compositionally biased region" description="Low complexity" evidence="2">
    <location>
        <begin position="111"/>
        <end position="123"/>
    </location>
</feature>
<dbReference type="EMBL" id="JAJEQF010000037">
    <property type="protein sequence ID" value="MCC2168478.1"/>
    <property type="molecule type" value="Genomic_DNA"/>
</dbReference>
<feature type="domain" description="M23ase beta-sheet core" evidence="4">
    <location>
        <begin position="236"/>
        <end position="331"/>
    </location>
</feature>
<dbReference type="Proteomes" id="UP001199355">
    <property type="component" value="Unassembled WGS sequence"/>
</dbReference>
<protein>
    <submittedName>
        <fullName evidence="5">M23 family metallopeptidase</fullName>
    </submittedName>
</protein>
<dbReference type="PANTHER" id="PTHR21666">
    <property type="entry name" value="PEPTIDASE-RELATED"/>
    <property type="match status" value="1"/>
</dbReference>
<dbReference type="CDD" id="cd12797">
    <property type="entry name" value="M23_peptidase"/>
    <property type="match status" value="1"/>
</dbReference>
<keyword evidence="3" id="KW-0812">Transmembrane</keyword>
<keyword evidence="6" id="KW-1185">Reference proteome</keyword>
<feature type="compositionally biased region" description="Polar residues" evidence="2">
    <location>
        <begin position="63"/>
        <end position="79"/>
    </location>
</feature>
<dbReference type="AlphaFoldDB" id="A0AAE3AV98"/>
<evidence type="ECO:0000313" key="5">
    <source>
        <dbReference type="EMBL" id="MCC2168478.1"/>
    </source>
</evidence>
<reference evidence="5 6" key="1">
    <citation type="submission" date="2021-10" db="EMBL/GenBank/DDBJ databases">
        <title>Anaerobic single-cell dispensing facilitates the cultivation of human gut bacteria.</title>
        <authorList>
            <person name="Afrizal A."/>
        </authorList>
    </citation>
    <scope>NUCLEOTIDE SEQUENCE [LARGE SCALE GENOMIC DNA]</scope>
    <source>
        <strain evidence="5 6">CLA-AA-H244</strain>
    </source>
</reference>
<dbReference type="PANTHER" id="PTHR21666:SF289">
    <property type="entry name" value="L-ALA--D-GLU ENDOPEPTIDASE"/>
    <property type="match status" value="1"/>
</dbReference>
<evidence type="ECO:0000256" key="3">
    <source>
        <dbReference type="SAM" id="Phobius"/>
    </source>
</evidence>
<dbReference type="InterPro" id="IPR016047">
    <property type="entry name" value="M23ase_b-sheet_dom"/>
</dbReference>
<keyword evidence="3" id="KW-0472">Membrane</keyword>
<gene>
    <name evidence="5" type="ORF">LKD45_12405</name>
</gene>
<dbReference type="SUPFAM" id="SSF51261">
    <property type="entry name" value="Duplicated hybrid motif"/>
    <property type="match status" value="1"/>
</dbReference>
<feature type="transmembrane region" description="Helical" evidence="3">
    <location>
        <begin position="20"/>
        <end position="39"/>
    </location>
</feature>
<comment type="caution">
    <text evidence="5">The sequence shown here is derived from an EMBL/GenBank/DDBJ whole genome shotgun (WGS) entry which is preliminary data.</text>
</comment>
<dbReference type="Gene3D" id="2.70.70.10">
    <property type="entry name" value="Glucose Permease (Domain IIA)"/>
    <property type="match status" value="1"/>
</dbReference>